<dbReference type="EMBL" id="BAABHX010000001">
    <property type="protein sequence ID" value="GAA5083509.1"/>
    <property type="molecule type" value="Genomic_DNA"/>
</dbReference>
<dbReference type="Gene3D" id="3.90.180.10">
    <property type="entry name" value="Medium-chain alcohol dehydrogenases, catalytic domain"/>
    <property type="match status" value="1"/>
</dbReference>
<dbReference type="NCBIfam" id="TIGR02824">
    <property type="entry name" value="quinone_pig3"/>
    <property type="match status" value="1"/>
</dbReference>
<dbReference type="Pfam" id="PF13602">
    <property type="entry name" value="ADH_zinc_N_2"/>
    <property type="match status" value="1"/>
</dbReference>
<evidence type="ECO:0000313" key="5">
    <source>
        <dbReference type="Proteomes" id="UP001500353"/>
    </source>
</evidence>
<dbReference type="Pfam" id="PF08240">
    <property type="entry name" value="ADH_N"/>
    <property type="match status" value="1"/>
</dbReference>
<dbReference type="InterPro" id="IPR020843">
    <property type="entry name" value="ER"/>
</dbReference>
<dbReference type="InterPro" id="IPR011032">
    <property type="entry name" value="GroES-like_sf"/>
</dbReference>
<keyword evidence="1" id="KW-0521">NADP</keyword>
<dbReference type="Gene3D" id="3.40.50.720">
    <property type="entry name" value="NAD(P)-binding Rossmann-like Domain"/>
    <property type="match status" value="1"/>
</dbReference>
<proteinExistence type="predicted"/>
<reference evidence="5" key="1">
    <citation type="journal article" date="2019" name="Int. J. Syst. Evol. Microbiol.">
        <title>The Global Catalogue of Microorganisms (GCM) 10K type strain sequencing project: providing services to taxonomists for standard genome sequencing and annotation.</title>
        <authorList>
            <consortium name="The Broad Institute Genomics Platform"/>
            <consortium name="The Broad Institute Genome Sequencing Center for Infectious Disease"/>
            <person name="Wu L."/>
            <person name="Ma J."/>
        </authorList>
    </citation>
    <scope>NUCLEOTIDE SEQUENCE [LARGE SCALE GENOMIC DNA]</scope>
    <source>
        <strain evidence="5">JCM 18019</strain>
    </source>
</reference>
<sequence length="331" mass="36163">MNLILKFKRMKAIVITKYGAPEVLKLQDYPTPEISGDEVLIEVKAAGLNRSDVFQREGNYPVPEGASAEIPGLEVAGTIVKCGPDVVDFTVGDRVCALLAGGGYAEYVAVREGQCLPIPADLSFAEAASLPETVFTVWSNVFQRGNLQPGETLLLHGGNSGIGITGIQIAHALGSKVIVTVGSDEKGQKCLELGADSYINYKTQNFETELQNEGVDVILDMIGGDYLAKNINILKPEGRLVHINAISGSRVDLDIWKVMTKRLTITGSTLRSREYEFKKQLAKEIQKNIWLLIESKKFKPVIFKTFSFSEAAEAHRLLEDGSHTGKIVLVR</sequence>
<dbReference type="CDD" id="cd05276">
    <property type="entry name" value="p53_inducible_oxidoreductase"/>
    <property type="match status" value="1"/>
</dbReference>
<feature type="domain" description="Enoyl reductase (ER)" evidence="3">
    <location>
        <begin position="19"/>
        <end position="329"/>
    </location>
</feature>
<evidence type="ECO:0000256" key="2">
    <source>
        <dbReference type="ARBA" id="ARBA00023002"/>
    </source>
</evidence>
<keyword evidence="2" id="KW-0560">Oxidoreductase</keyword>
<dbReference type="InterPro" id="IPR036291">
    <property type="entry name" value="NAD(P)-bd_dom_sf"/>
</dbReference>
<evidence type="ECO:0000256" key="1">
    <source>
        <dbReference type="ARBA" id="ARBA00022857"/>
    </source>
</evidence>
<dbReference type="SUPFAM" id="SSF51735">
    <property type="entry name" value="NAD(P)-binding Rossmann-fold domains"/>
    <property type="match status" value="1"/>
</dbReference>
<dbReference type="InterPro" id="IPR014189">
    <property type="entry name" value="Quinone_OxRdtase_PIG3"/>
</dbReference>
<gene>
    <name evidence="4" type="ORF">GCM10023210_02260</name>
</gene>
<comment type="caution">
    <text evidence="4">The sequence shown here is derived from an EMBL/GenBank/DDBJ whole genome shotgun (WGS) entry which is preliminary data.</text>
</comment>
<protein>
    <submittedName>
        <fullName evidence="4">NAD(P)H-quinone oxidoreductase</fullName>
    </submittedName>
</protein>
<dbReference type="PANTHER" id="PTHR48106">
    <property type="entry name" value="QUINONE OXIDOREDUCTASE PIG3-RELATED"/>
    <property type="match status" value="1"/>
</dbReference>
<dbReference type="InterPro" id="IPR013154">
    <property type="entry name" value="ADH-like_N"/>
</dbReference>
<organism evidence="4 5">
    <name type="scientific">Chryseobacterium ginsengisoli</name>
    <dbReference type="NCBI Taxonomy" id="363853"/>
    <lineage>
        <taxon>Bacteria</taxon>
        <taxon>Pseudomonadati</taxon>
        <taxon>Bacteroidota</taxon>
        <taxon>Flavobacteriia</taxon>
        <taxon>Flavobacteriales</taxon>
        <taxon>Weeksellaceae</taxon>
        <taxon>Chryseobacterium group</taxon>
        <taxon>Chryseobacterium</taxon>
    </lineage>
</organism>
<dbReference type="Proteomes" id="UP001500353">
    <property type="component" value="Unassembled WGS sequence"/>
</dbReference>
<name>A0ABP9LQN3_9FLAO</name>
<evidence type="ECO:0000313" key="4">
    <source>
        <dbReference type="EMBL" id="GAA5083509.1"/>
    </source>
</evidence>
<accession>A0ABP9LQN3</accession>
<dbReference type="PANTHER" id="PTHR48106:SF8">
    <property type="entry name" value="OS02G0805600 PROTEIN"/>
    <property type="match status" value="1"/>
</dbReference>
<keyword evidence="5" id="KW-1185">Reference proteome</keyword>
<evidence type="ECO:0000259" key="3">
    <source>
        <dbReference type="SMART" id="SM00829"/>
    </source>
</evidence>
<dbReference type="SUPFAM" id="SSF50129">
    <property type="entry name" value="GroES-like"/>
    <property type="match status" value="1"/>
</dbReference>
<dbReference type="SMART" id="SM00829">
    <property type="entry name" value="PKS_ER"/>
    <property type="match status" value="1"/>
</dbReference>